<protein>
    <submittedName>
        <fullName evidence="8">TerC family protein</fullName>
    </submittedName>
</protein>
<dbReference type="InterPro" id="IPR022301">
    <property type="entry name" value="Integral_membrane_YjbE"/>
</dbReference>
<evidence type="ECO:0000256" key="4">
    <source>
        <dbReference type="ARBA" id="ARBA00022989"/>
    </source>
</evidence>
<evidence type="ECO:0000256" key="2">
    <source>
        <dbReference type="ARBA" id="ARBA00007511"/>
    </source>
</evidence>
<dbReference type="NCBIfam" id="TIGR03717">
    <property type="entry name" value="R_switched_YjbE"/>
    <property type="match status" value="1"/>
</dbReference>
<feature type="transmembrane region" description="Helical" evidence="7">
    <location>
        <begin position="138"/>
        <end position="160"/>
    </location>
</feature>
<dbReference type="Pfam" id="PF03741">
    <property type="entry name" value="TerC"/>
    <property type="match status" value="1"/>
</dbReference>
<dbReference type="PANTHER" id="PTHR30238">
    <property type="entry name" value="MEMBRANE BOUND PREDICTED REDOX MODULATOR"/>
    <property type="match status" value="1"/>
</dbReference>
<dbReference type="InterPro" id="IPR005496">
    <property type="entry name" value="Integral_membrane_TerC"/>
</dbReference>
<evidence type="ECO:0000256" key="5">
    <source>
        <dbReference type="ARBA" id="ARBA00023136"/>
    </source>
</evidence>
<accession>A0ABN1GUX4</accession>
<comment type="similarity">
    <text evidence="2">Belongs to the TerC family.</text>
</comment>
<proteinExistence type="inferred from homology"/>
<evidence type="ECO:0000256" key="7">
    <source>
        <dbReference type="SAM" id="Phobius"/>
    </source>
</evidence>
<name>A0ABN1GUX4_9CAUL</name>
<sequence>MEFLASPELASQASALGKVLMIDLVLAGDNAVAVGLAAAALAPEQRKKAILIGLIAAVILRIGFALITVQLLAIIGLLLAGGVLLLWVCWKMWRELREQATHDQAESTEEMEAALAAHHGGGATPEQLGIKRKTFGAALLQIMIADVTMSLDNVLAVAGAAHDHPWIMVFGLILSIALMGVAATYIAKLLSKHRWIGYLGLIVVLYVAVHMIWDGYRSVVVRTDNVDAHNRAVPAFMAIGPEEVAKHLKGVRSEDRHIPAAGLPSQPGDTPPPVTIPATPAPAPAQ</sequence>
<reference evidence="8 9" key="1">
    <citation type="journal article" date="2019" name="Int. J. Syst. Evol. Microbiol.">
        <title>The Global Catalogue of Microorganisms (GCM) 10K type strain sequencing project: providing services to taxonomists for standard genome sequencing and annotation.</title>
        <authorList>
            <consortium name="The Broad Institute Genomics Platform"/>
            <consortium name="The Broad Institute Genome Sequencing Center for Infectious Disease"/>
            <person name="Wu L."/>
            <person name="Ma J."/>
        </authorList>
    </citation>
    <scope>NUCLEOTIDE SEQUENCE [LARGE SCALE GENOMIC DNA]</scope>
    <source>
        <strain evidence="8 9">JCM 12928</strain>
    </source>
</reference>
<comment type="caution">
    <text evidence="8">The sequence shown here is derived from an EMBL/GenBank/DDBJ whole genome shotgun (WGS) entry which is preliminary data.</text>
</comment>
<evidence type="ECO:0000313" key="9">
    <source>
        <dbReference type="Proteomes" id="UP001501352"/>
    </source>
</evidence>
<feature type="transmembrane region" description="Helical" evidence="7">
    <location>
        <begin position="20"/>
        <end position="42"/>
    </location>
</feature>
<gene>
    <name evidence="8" type="ORF">GCM10009422_14920</name>
</gene>
<feature type="transmembrane region" description="Helical" evidence="7">
    <location>
        <begin position="49"/>
        <end position="67"/>
    </location>
</feature>
<evidence type="ECO:0000313" key="8">
    <source>
        <dbReference type="EMBL" id="GAA0620276.1"/>
    </source>
</evidence>
<feature type="compositionally biased region" description="Pro residues" evidence="6">
    <location>
        <begin position="269"/>
        <end position="286"/>
    </location>
</feature>
<feature type="transmembrane region" description="Helical" evidence="7">
    <location>
        <begin position="195"/>
        <end position="213"/>
    </location>
</feature>
<feature type="transmembrane region" description="Helical" evidence="7">
    <location>
        <begin position="166"/>
        <end position="186"/>
    </location>
</feature>
<dbReference type="PANTHER" id="PTHR30238:SF4">
    <property type="entry name" value="SLL1022 PROTEIN"/>
    <property type="match status" value="1"/>
</dbReference>
<feature type="region of interest" description="Disordered" evidence="6">
    <location>
        <begin position="258"/>
        <end position="286"/>
    </location>
</feature>
<comment type="subcellular location">
    <subcellularLocation>
        <location evidence="1">Membrane</location>
        <topology evidence="1">Multi-pass membrane protein</topology>
    </subcellularLocation>
</comment>
<dbReference type="Proteomes" id="UP001501352">
    <property type="component" value="Unassembled WGS sequence"/>
</dbReference>
<keyword evidence="9" id="KW-1185">Reference proteome</keyword>
<keyword evidence="3 7" id="KW-0812">Transmembrane</keyword>
<evidence type="ECO:0000256" key="6">
    <source>
        <dbReference type="SAM" id="MobiDB-lite"/>
    </source>
</evidence>
<evidence type="ECO:0000256" key="3">
    <source>
        <dbReference type="ARBA" id="ARBA00022692"/>
    </source>
</evidence>
<organism evidence="8 9">
    <name type="scientific">Brevundimonas kwangchunensis</name>
    <dbReference type="NCBI Taxonomy" id="322163"/>
    <lineage>
        <taxon>Bacteria</taxon>
        <taxon>Pseudomonadati</taxon>
        <taxon>Pseudomonadota</taxon>
        <taxon>Alphaproteobacteria</taxon>
        <taxon>Caulobacterales</taxon>
        <taxon>Caulobacteraceae</taxon>
        <taxon>Brevundimonas</taxon>
    </lineage>
</organism>
<keyword evidence="4 7" id="KW-1133">Transmembrane helix</keyword>
<dbReference type="EMBL" id="BAAAGA010000002">
    <property type="protein sequence ID" value="GAA0620276.1"/>
    <property type="molecule type" value="Genomic_DNA"/>
</dbReference>
<dbReference type="RefSeq" id="WP_343792264.1">
    <property type="nucleotide sequence ID" value="NZ_BAAAGA010000002.1"/>
</dbReference>
<keyword evidence="5 7" id="KW-0472">Membrane</keyword>
<feature type="transmembrane region" description="Helical" evidence="7">
    <location>
        <begin position="73"/>
        <end position="90"/>
    </location>
</feature>
<evidence type="ECO:0000256" key="1">
    <source>
        <dbReference type="ARBA" id="ARBA00004141"/>
    </source>
</evidence>